<reference evidence="3" key="1">
    <citation type="submission" date="2013-03" db="EMBL/GenBank/DDBJ databases">
        <authorList>
            <person name="Jeffery W."/>
            <person name="Warren W."/>
            <person name="Wilson R.K."/>
        </authorList>
    </citation>
    <scope>NUCLEOTIDE SEQUENCE</scope>
    <source>
        <strain evidence="3">female</strain>
    </source>
</reference>
<organism evidence="2 3">
    <name type="scientific">Astyanax mexicanus</name>
    <name type="common">Blind cave fish</name>
    <name type="synonym">Astyanax fasciatus mexicanus</name>
    <dbReference type="NCBI Taxonomy" id="7994"/>
    <lineage>
        <taxon>Eukaryota</taxon>
        <taxon>Metazoa</taxon>
        <taxon>Chordata</taxon>
        <taxon>Craniata</taxon>
        <taxon>Vertebrata</taxon>
        <taxon>Euteleostomi</taxon>
        <taxon>Actinopterygii</taxon>
        <taxon>Neopterygii</taxon>
        <taxon>Teleostei</taxon>
        <taxon>Ostariophysi</taxon>
        <taxon>Characiformes</taxon>
        <taxon>Characoidei</taxon>
        <taxon>Acestrorhamphidae</taxon>
        <taxon>Acestrorhamphinae</taxon>
        <taxon>Astyanax</taxon>
    </lineage>
</organism>
<reference evidence="2" key="3">
    <citation type="submission" date="2025-08" db="UniProtKB">
        <authorList>
            <consortium name="Ensembl"/>
        </authorList>
    </citation>
    <scope>IDENTIFICATION</scope>
</reference>
<keyword evidence="1" id="KW-1133">Transmembrane helix</keyword>
<reference evidence="2" key="4">
    <citation type="submission" date="2025-09" db="UniProtKB">
        <authorList>
            <consortium name="Ensembl"/>
        </authorList>
    </citation>
    <scope>IDENTIFICATION</scope>
</reference>
<reference evidence="3" key="2">
    <citation type="journal article" date="2014" name="Nat. Commun.">
        <title>The cavefish genome reveals candidate genes for eye loss.</title>
        <authorList>
            <person name="McGaugh S.E."/>
            <person name="Gross J.B."/>
            <person name="Aken B."/>
            <person name="Blin M."/>
            <person name="Borowsky R."/>
            <person name="Chalopin D."/>
            <person name="Hinaux H."/>
            <person name="Jeffery W.R."/>
            <person name="Keene A."/>
            <person name="Ma L."/>
            <person name="Minx P."/>
            <person name="Murphy D."/>
            <person name="O'Quin K.E."/>
            <person name="Retaux S."/>
            <person name="Rohner N."/>
            <person name="Searle S.M."/>
            <person name="Stahl B.A."/>
            <person name="Tabin C."/>
            <person name="Volff J.N."/>
            <person name="Yoshizawa M."/>
            <person name="Warren W.C."/>
        </authorList>
    </citation>
    <scope>NUCLEOTIDE SEQUENCE [LARGE SCALE GENOMIC DNA]</scope>
    <source>
        <strain evidence="3">female</strain>
    </source>
</reference>
<keyword evidence="1" id="KW-0472">Membrane</keyword>
<dbReference type="Ensembl" id="ENSAMXT00000047419.1">
    <property type="protein sequence ID" value="ENSAMXP00000045379.1"/>
    <property type="gene ID" value="ENSAMXG00000043829.1"/>
</dbReference>
<feature type="transmembrane region" description="Helical" evidence="1">
    <location>
        <begin position="56"/>
        <end position="75"/>
    </location>
</feature>
<protein>
    <submittedName>
        <fullName evidence="2">Uncharacterized protein</fullName>
    </submittedName>
</protein>
<accession>A0A3B1JVL6</accession>
<evidence type="ECO:0000313" key="2">
    <source>
        <dbReference type="Ensembl" id="ENSAMXP00000045379.1"/>
    </source>
</evidence>
<dbReference type="Proteomes" id="UP000018467">
    <property type="component" value="Unassembled WGS sequence"/>
</dbReference>
<dbReference type="GeneTree" id="ENSGT00980000199383"/>
<keyword evidence="1" id="KW-0812">Transmembrane</keyword>
<name>A0A3B1JVL6_ASTMX</name>
<keyword evidence="3" id="KW-1185">Reference proteome</keyword>
<proteinExistence type="predicted"/>
<evidence type="ECO:0000313" key="3">
    <source>
        <dbReference type="Proteomes" id="UP000018467"/>
    </source>
</evidence>
<dbReference type="Bgee" id="ENSAMXG00000043829">
    <property type="expression patterns" value="Expressed in heart"/>
</dbReference>
<sequence>MTSMNKTVLLALLTRCRETLLKELENKPLDTDSNATTVAPTQPVPVTSARQSYDNAYFYVLFVMFIYSFLALTLFQSFLQSEKSKKDPYEEFISSADATGHKYEEDSMTEKFDFEEENII</sequence>
<dbReference type="AlphaFoldDB" id="A0A3B1JVL6"/>
<dbReference type="InParanoid" id="A0A3B1JVL6"/>
<evidence type="ECO:0000256" key="1">
    <source>
        <dbReference type="SAM" id="Phobius"/>
    </source>
</evidence>